<dbReference type="InterPro" id="IPR007110">
    <property type="entry name" value="Ig-like_dom"/>
</dbReference>
<dbReference type="PANTHER" id="PTHR11481">
    <property type="entry name" value="IMMUNOGLOBULIN FC RECEPTOR"/>
    <property type="match status" value="1"/>
</dbReference>
<evidence type="ECO:0000256" key="2">
    <source>
        <dbReference type="ARBA" id="ARBA00023157"/>
    </source>
</evidence>
<keyword evidence="2" id="KW-1015">Disulfide bond</keyword>
<dbReference type="Gene3D" id="2.60.40.10">
    <property type="entry name" value="Immunoglobulins"/>
    <property type="match status" value="3"/>
</dbReference>
<dbReference type="SMART" id="SM00409">
    <property type="entry name" value="IG"/>
    <property type="match status" value="2"/>
</dbReference>
<proteinExistence type="predicted"/>
<dbReference type="PROSITE" id="PS50835">
    <property type="entry name" value="IG_LIKE"/>
    <property type="match status" value="2"/>
</dbReference>
<dbReference type="AlphaFoldDB" id="A0A3B4H180"/>
<protein>
    <recommendedName>
        <fullName evidence="3">Ig-like domain-containing protein</fullName>
    </recommendedName>
</protein>
<evidence type="ECO:0000313" key="4">
    <source>
        <dbReference type="Ensembl" id="ENSPNYP00000027363.1"/>
    </source>
</evidence>
<feature type="domain" description="Ig-like" evidence="3">
    <location>
        <begin position="144"/>
        <end position="209"/>
    </location>
</feature>
<dbReference type="GeneTree" id="ENSGT01110000267284"/>
<sequence length="246" mass="27645">MYEWSPAKLNTPPTSNEYRIIRATESDSGEYSCRGRRGSFWTVSSDVITLTVLFPTKPTVTLQPSWTQIYSGETVTFTCEIQGREGAQWTYEWSPAKLNTPTSRKYRIITVTESDSGEYSCRGKRSFSRTKWSDMIPFRVLSKPKAEMRADRTAFPVGGSVTLTCSVNPSSSSSSSSGWKYYLYRDWKSYEPVTSGQISVSEGGLYSCRGGRGEPVYYTEDSETVRIDTIGEFKCNFLQSTTSNGN</sequence>
<dbReference type="STRING" id="303518.ENSPNYP00000027363"/>
<evidence type="ECO:0000259" key="3">
    <source>
        <dbReference type="PROSITE" id="PS50835"/>
    </source>
</evidence>
<dbReference type="PANTHER" id="PTHR11481:SF64">
    <property type="entry name" value="FC RECEPTOR-LIKE PROTEIN 4"/>
    <property type="match status" value="1"/>
</dbReference>
<dbReference type="InterPro" id="IPR036179">
    <property type="entry name" value="Ig-like_dom_sf"/>
</dbReference>
<dbReference type="InterPro" id="IPR013783">
    <property type="entry name" value="Ig-like_fold"/>
</dbReference>
<dbReference type="GO" id="GO:0007166">
    <property type="term" value="P:cell surface receptor signaling pathway"/>
    <property type="evidence" value="ECO:0007669"/>
    <property type="project" value="TreeGrafter"/>
</dbReference>
<dbReference type="GO" id="GO:0006955">
    <property type="term" value="P:immune response"/>
    <property type="evidence" value="ECO:0007669"/>
    <property type="project" value="TreeGrafter"/>
</dbReference>
<dbReference type="Pfam" id="PF13927">
    <property type="entry name" value="Ig_3"/>
    <property type="match status" value="1"/>
</dbReference>
<dbReference type="Ensembl" id="ENSPNYT00000028031.1">
    <property type="protein sequence ID" value="ENSPNYP00000027363.1"/>
    <property type="gene ID" value="ENSPNYG00000020636.1"/>
</dbReference>
<dbReference type="GO" id="GO:0004888">
    <property type="term" value="F:transmembrane signaling receptor activity"/>
    <property type="evidence" value="ECO:0007669"/>
    <property type="project" value="TreeGrafter"/>
</dbReference>
<accession>A0A3B4H180</accession>
<keyword evidence="1" id="KW-0732">Signal</keyword>
<evidence type="ECO:0000256" key="1">
    <source>
        <dbReference type="ARBA" id="ARBA00022729"/>
    </source>
</evidence>
<dbReference type="SUPFAM" id="SSF48726">
    <property type="entry name" value="Immunoglobulin"/>
    <property type="match status" value="3"/>
</dbReference>
<dbReference type="GO" id="GO:0009897">
    <property type="term" value="C:external side of plasma membrane"/>
    <property type="evidence" value="ECO:0007669"/>
    <property type="project" value="TreeGrafter"/>
</dbReference>
<reference evidence="4" key="1">
    <citation type="submission" date="2023-09" db="UniProtKB">
        <authorList>
            <consortium name="Ensembl"/>
        </authorList>
    </citation>
    <scope>IDENTIFICATION</scope>
</reference>
<dbReference type="InterPro" id="IPR050488">
    <property type="entry name" value="Ig_Fc_receptor"/>
</dbReference>
<organism evidence="4">
    <name type="scientific">Pundamilia nyererei</name>
    <dbReference type="NCBI Taxonomy" id="303518"/>
    <lineage>
        <taxon>Eukaryota</taxon>
        <taxon>Metazoa</taxon>
        <taxon>Chordata</taxon>
        <taxon>Craniata</taxon>
        <taxon>Vertebrata</taxon>
        <taxon>Euteleostomi</taxon>
        <taxon>Actinopterygii</taxon>
        <taxon>Neopterygii</taxon>
        <taxon>Teleostei</taxon>
        <taxon>Neoteleostei</taxon>
        <taxon>Acanthomorphata</taxon>
        <taxon>Ovalentaria</taxon>
        <taxon>Cichlomorphae</taxon>
        <taxon>Cichliformes</taxon>
        <taxon>Cichlidae</taxon>
        <taxon>African cichlids</taxon>
        <taxon>Pseudocrenilabrinae</taxon>
        <taxon>Haplochromini</taxon>
        <taxon>Pundamilia</taxon>
    </lineage>
</organism>
<dbReference type="InterPro" id="IPR003599">
    <property type="entry name" value="Ig_sub"/>
</dbReference>
<name>A0A3B4H180_9CICH</name>
<feature type="domain" description="Ig-like" evidence="3">
    <location>
        <begin position="58"/>
        <end position="122"/>
    </location>
</feature>